<name>A0A6N2ZXM4_9CLOT</name>
<dbReference type="AlphaFoldDB" id="A0A6N2ZXM4"/>
<sequence>MYIKKRYIKNFQIFLIILLILFNFIAIKKIFNSNDDYTNPNEIKVHFIDVGQGDSILVQVNNKTMLIDSGPKDEKEKLITYLNSLNLETIDYLIATHPHEDHIGNMAYIINKYKIDKFYAPKVSNNTSAFENMTESLSRKGLKINILKANTSSINLGENTTIEVFTPNLSTYENINNYSPIIKVSYKKVSFLFTGDAEDVLEKEVINESYNLKSDILKVGHHGSSTSTSKEFFDKIDPSIAIISVGKDNTYGHPTNETLNTLSSVEVYRTDIKGTIVISSNGKSISTSFK</sequence>
<feature type="transmembrane region" description="Helical" evidence="1">
    <location>
        <begin position="12"/>
        <end position="31"/>
    </location>
</feature>
<dbReference type="Pfam" id="PF00753">
    <property type="entry name" value="Lactamase_B"/>
    <property type="match status" value="1"/>
</dbReference>
<feature type="domain" description="Metallo-beta-lactamase" evidence="2">
    <location>
        <begin position="52"/>
        <end position="247"/>
    </location>
</feature>
<evidence type="ECO:0000259" key="2">
    <source>
        <dbReference type="SMART" id="SM00849"/>
    </source>
</evidence>
<evidence type="ECO:0000256" key="1">
    <source>
        <dbReference type="SAM" id="Phobius"/>
    </source>
</evidence>
<dbReference type="InterPro" id="IPR052159">
    <property type="entry name" value="Competence_DNA_uptake"/>
</dbReference>
<dbReference type="PANTHER" id="PTHR30619">
    <property type="entry name" value="DNA INTERNALIZATION/COMPETENCE PROTEIN COMEC/REC2"/>
    <property type="match status" value="1"/>
</dbReference>
<keyword evidence="1" id="KW-0812">Transmembrane</keyword>
<dbReference type="EMBL" id="CACRTO010000008">
    <property type="protein sequence ID" value="VYT82718.1"/>
    <property type="molecule type" value="Genomic_DNA"/>
</dbReference>
<dbReference type="InterPro" id="IPR035681">
    <property type="entry name" value="ComA-like_MBL"/>
</dbReference>
<dbReference type="PANTHER" id="PTHR30619:SF7">
    <property type="entry name" value="BETA-LACTAMASE DOMAIN PROTEIN"/>
    <property type="match status" value="1"/>
</dbReference>
<dbReference type="CDD" id="cd07731">
    <property type="entry name" value="ComA-like_MBL-fold"/>
    <property type="match status" value="1"/>
</dbReference>
<dbReference type="InterPro" id="IPR001279">
    <property type="entry name" value="Metallo-B-lactamas"/>
</dbReference>
<organism evidence="3">
    <name type="scientific">Clostridium tertium</name>
    <dbReference type="NCBI Taxonomy" id="1559"/>
    <lineage>
        <taxon>Bacteria</taxon>
        <taxon>Bacillati</taxon>
        <taxon>Bacillota</taxon>
        <taxon>Clostridia</taxon>
        <taxon>Eubacteriales</taxon>
        <taxon>Clostridiaceae</taxon>
        <taxon>Clostridium</taxon>
    </lineage>
</organism>
<dbReference type="RefSeq" id="WP_156625193.1">
    <property type="nucleotide sequence ID" value="NZ_CACRTO010000008.1"/>
</dbReference>
<gene>
    <name evidence="3" type="ORF">CTLFYP3_00771</name>
</gene>
<keyword evidence="1" id="KW-1133">Transmembrane helix</keyword>
<proteinExistence type="predicted"/>
<accession>A0A6N2ZXM4</accession>
<protein>
    <submittedName>
        <fullName evidence="3">ComEC family competence protein</fullName>
    </submittedName>
</protein>
<dbReference type="InterPro" id="IPR036866">
    <property type="entry name" value="RibonucZ/Hydroxyglut_hydro"/>
</dbReference>
<dbReference type="SMART" id="SM00849">
    <property type="entry name" value="Lactamase_B"/>
    <property type="match status" value="1"/>
</dbReference>
<dbReference type="SUPFAM" id="SSF56281">
    <property type="entry name" value="Metallo-hydrolase/oxidoreductase"/>
    <property type="match status" value="1"/>
</dbReference>
<reference evidence="3" key="1">
    <citation type="submission" date="2019-11" db="EMBL/GenBank/DDBJ databases">
        <authorList>
            <person name="Feng L."/>
        </authorList>
    </citation>
    <scope>NUCLEOTIDE SEQUENCE</scope>
    <source>
        <strain evidence="3">CTertiumLFYP3</strain>
    </source>
</reference>
<keyword evidence="1" id="KW-0472">Membrane</keyword>
<evidence type="ECO:0000313" key="3">
    <source>
        <dbReference type="EMBL" id="VYT82718.1"/>
    </source>
</evidence>
<dbReference type="Gene3D" id="3.60.15.10">
    <property type="entry name" value="Ribonuclease Z/Hydroxyacylglutathione hydrolase-like"/>
    <property type="match status" value="1"/>
</dbReference>